<evidence type="ECO:0000313" key="4">
    <source>
        <dbReference type="EMBL" id="EAC9040177.1"/>
    </source>
</evidence>
<dbReference type="EMBL" id="AAAMZD010000005">
    <property type="protein sequence ID" value="EAD3793216.1"/>
    <property type="molecule type" value="Genomic_DNA"/>
</dbReference>
<dbReference type="Proteomes" id="UP000467347">
    <property type="component" value="Unassembled WGS sequence"/>
</dbReference>
<dbReference type="EMBL" id="AABGHY010000009">
    <property type="protein sequence ID" value="EAH3295089.1"/>
    <property type="molecule type" value="Genomic_DNA"/>
</dbReference>
<dbReference type="EMBL" id="DAAEEB010000006">
    <property type="protein sequence ID" value="HAA8053450.1"/>
    <property type="molecule type" value="Genomic_DNA"/>
</dbReference>
<dbReference type="Proteomes" id="UP000410967">
    <property type="component" value="Unassembled WGS sequence"/>
</dbReference>
<dbReference type="Proteomes" id="UP000344343">
    <property type="component" value="Unassembled WGS sequence"/>
</dbReference>
<dbReference type="Proteomes" id="UP000339309">
    <property type="component" value="Unassembled WGS sequence"/>
</dbReference>
<dbReference type="Proteomes" id="UP000376505">
    <property type="component" value="Unassembled WGS sequence"/>
</dbReference>
<dbReference type="EMBL" id="AAAIXK010000006">
    <property type="protein sequence ID" value="EAC5551156.1"/>
    <property type="molecule type" value="Genomic_DNA"/>
</dbReference>
<dbReference type="EMBL" id="AAANYR010000005">
    <property type="protein sequence ID" value="EAD5786887.1"/>
    <property type="molecule type" value="Genomic_DNA"/>
</dbReference>
<dbReference type="Proteomes" id="UP000272537">
    <property type="component" value="Unassembled WGS sequence"/>
</dbReference>
<evidence type="ECO:0000313" key="31">
    <source>
        <dbReference type="EMBL" id="ECC1556044.1"/>
    </source>
</evidence>
<dbReference type="AlphaFoldDB" id="A0A0B8R4N6"/>
<dbReference type="EMBL" id="QDAY01000001">
    <property type="protein sequence ID" value="KAA9453086.1"/>
    <property type="molecule type" value="Genomic_DNA"/>
</dbReference>
<reference evidence="86 87" key="3">
    <citation type="journal article" date="2018" name="Genome Biol.">
        <title>SKESA: strategic k-mer extension for scrupulous assemblies.</title>
        <authorList>
            <person name="Souvorov A."/>
            <person name="Agarwala R."/>
            <person name="Lipman D.J."/>
        </authorList>
    </citation>
    <scope>NUCLEOTIDE SEQUENCE [LARGE SCALE GENOMIC DNA]</scope>
    <source>
        <strain evidence="38">09CEB371LM</strain>
        <strain evidence="44">2017-325981-023-01</strain>
        <strain evidence="40 89">CFIAFB20100120</strain>
        <strain evidence="39 86">CFIAFB20130012</strain>
        <strain evidence="42">CFIAFB20170037</strain>
        <strain evidence="41 87">CFIAFB20170045</strain>
        <strain evidence="43 88">DMG1500109</strain>
    </source>
</reference>
<dbReference type="Proteomes" id="UP000345329">
    <property type="component" value="Unassembled WGS sequence"/>
</dbReference>
<evidence type="ECO:0000313" key="24">
    <source>
        <dbReference type="EMBL" id="EAH2282890.1"/>
    </source>
</evidence>
<evidence type="ECO:0000313" key="34">
    <source>
        <dbReference type="EMBL" id="EDN7715585.1"/>
    </source>
</evidence>
<evidence type="ECO:0000313" key="37">
    <source>
        <dbReference type="EMBL" id="EDP8513859.1"/>
    </source>
</evidence>
<evidence type="ECO:0000313" key="21">
    <source>
        <dbReference type="EMBL" id="EAG6990846.1"/>
    </source>
</evidence>
<evidence type="ECO:0000313" key="39">
    <source>
        <dbReference type="EMBL" id="HAB8398435.1"/>
    </source>
</evidence>
<dbReference type="Proteomes" id="UP000528151">
    <property type="component" value="Unassembled WGS sequence"/>
</dbReference>
<dbReference type="Proteomes" id="UP000331186">
    <property type="component" value="Unassembled WGS sequence"/>
</dbReference>
<evidence type="ECO:0000313" key="7">
    <source>
        <dbReference type="EMBL" id="EAD5774449.1"/>
    </source>
</evidence>
<dbReference type="Proteomes" id="UP000840039">
    <property type="component" value="Unassembled WGS sequence"/>
</dbReference>
<dbReference type="EMBL" id="AABATR010000005">
    <property type="protein sequence ID" value="EAG1894155.1"/>
    <property type="molecule type" value="Genomic_DNA"/>
</dbReference>
<dbReference type="Proteomes" id="UP000398321">
    <property type="component" value="Unassembled WGS sequence"/>
</dbReference>
<dbReference type="EMBL" id="AABGUK010000001">
    <property type="protein sequence ID" value="EAH4241207.1"/>
    <property type="molecule type" value="Genomic_DNA"/>
</dbReference>
<evidence type="ECO:0000313" key="72">
    <source>
        <dbReference type="Proteomes" id="UP000478704"/>
    </source>
</evidence>
<keyword evidence="38" id="KW-0240">DNA-directed RNA polymerase</keyword>
<evidence type="ECO:0000313" key="59">
    <source>
        <dbReference type="Proteomes" id="UP000365297"/>
    </source>
</evidence>
<evidence type="ECO:0000313" key="58">
    <source>
        <dbReference type="Proteomes" id="UP000364988"/>
    </source>
</evidence>
<reference evidence="47 48" key="2">
    <citation type="journal article" date="2018" name="BMC Genomics">
        <title>Genes significantly associated with lineage II food isolates of Listeria monocytogenes.</title>
        <authorList>
            <person name="Pirone-Davies C."/>
            <person name="Chen Y."/>
            <person name="Pightling A."/>
            <person name="Ryan G."/>
            <person name="Wang Y."/>
            <person name="Yao K."/>
            <person name="Hoffmann M."/>
            <person name="Allard M.W."/>
        </authorList>
    </citation>
    <scope>NUCLEOTIDE SEQUENCE [LARGE SCALE GENOMIC DNA]</scope>
    <source>
        <strain evidence="47 48">PNUSAL000550</strain>
    </source>
</reference>
<evidence type="ECO:0000313" key="15">
    <source>
        <dbReference type="EMBL" id="EAG2246120.1"/>
    </source>
</evidence>
<dbReference type="EMBL" id="DAAJCS010000002">
    <property type="protein sequence ID" value="HAC0012104.1"/>
    <property type="molecule type" value="Genomic_DNA"/>
</dbReference>
<dbReference type="Proteomes" id="UP000842809">
    <property type="component" value="Unassembled WGS sequence"/>
</dbReference>
<dbReference type="Proteomes" id="UP000522199">
    <property type="component" value="Unassembled WGS sequence"/>
</dbReference>
<evidence type="ECO:0000313" key="14">
    <source>
        <dbReference type="EMBL" id="EAG2087777.1"/>
    </source>
</evidence>
<dbReference type="Proteomes" id="UP000843503">
    <property type="component" value="Unassembled WGS sequence"/>
</dbReference>
<dbReference type="Proteomes" id="UP000389283">
    <property type="component" value="Unassembled WGS sequence"/>
</dbReference>
<dbReference type="Proteomes" id="UP000379076">
    <property type="component" value="Unassembled WGS sequence"/>
</dbReference>
<dbReference type="Proteomes" id="UP000354255">
    <property type="component" value="Unassembled WGS sequence"/>
</dbReference>
<dbReference type="EMBL" id="AANPAU010000004">
    <property type="protein sequence ID" value="EDP8513859.1"/>
    <property type="molecule type" value="Genomic_DNA"/>
</dbReference>
<dbReference type="EMBL" id="AABBHO010000018">
    <property type="protein sequence ID" value="EAG2997102.1"/>
    <property type="molecule type" value="Genomic_DNA"/>
</dbReference>
<evidence type="ECO:0000313" key="41">
    <source>
        <dbReference type="EMBL" id="HAC0012104.1"/>
    </source>
</evidence>
<dbReference type="Proteomes" id="UP000403352">
    <property type="component" value="Unassembled WGS sequence"/>
</dbReference>
<evidence type="ECO:0000313" key="73">
    <source>
        <dbReference type="Proteomes" id="UP000481141"/>
    </source>
</evidence>
<organism evidence="22 75">
    <name type="scientific">Listeria monocytogenes</name>
    <dbReference type="NCBI Taxonomy" id="1639"/>
    <lineage>
        <taxon>Bacteria</taxon>
        <taxon>Bacillati</taxon>
        <taxon>Bacillota</taxon>
        <taxon>Bacilli</taxon>
        <taxon>Bacillales</taxon>
        <taxon>Listeriaceae</taxon>
        <taxon>Listeria</taxon>
    </lineage>
</organism>
<evidence type="ECO:0000313" key="75">
    <source>
        <dbReference type="Proteomes" id="UP000522199"/>
    </source>
</evidence>
<evidence type="ECO:0000313" key="10">
    <source>
        <dbReference type="EMBL" id="EAE2354897.1"/>
    </source>
</evidence>
<reference evidence="46 90" key="1">
    <citation type="submission" date="2016-09" db="EMBL/GenBank/DDBJ databases">
        <title>100K Listeria isolates.</title>
        <authorList>
            <person name="Chen P."/>
            <person name="Weimer B.C."/>
            <person name="Kong N."/>
            <person name="Huang B."/>
        </authorList>
    </citation>
    <scope>NUCLEOTIDE SEQUENCE [LARGE SCALE GENOMIC DNA]</scope>
    <source>
        <strain evidence="46 90">BCW_2383</strain>
    </source>
</reference>
<dbReference type="Proteomes" id="UP000364988">
    <property type="component" value="Unassembled WGS sequence"/>
</dbReference>
<name>A0A0B8R4N6_LISMN</name>
<evidence type="ECO:0000313" key="53">
    <source>
        <dbReference type="Proteomes" id="UP000344343"/>
    </source>
</evidence>
<evidence type="ECO:0000313" key="30">
    <source>
        <dbReference type="EMBL" id="ECB9512567.1"/>
    </source>
</evidence>
<evidence type="ECO:0000313" key="22">
    <source>
        <dbReference type="EMBL" id="EAG9388067.1"/>
    </source>
</evidence>
<evidence type="ECO:0000313" key="70">
    <source>
        <dbReference type="Proteomes" id="UP000467536"/>
    </source>
</evidence>
<dbReference type="Proteomes" id="UP000527632">
    <property type="component" value="Unassembled WGS sequence"/>
</dbReference>
<evidence type="ECO:0000313" key="33">
    <source>
        <dbReference type="EMBL" id="ECY9783604.1"/>
    </source>
</evidence>
<evidence type="ECO:0000313" key="35">
    <source>
        <dbReference type="EMBL" id="EDN9837434.1"/>
    </source>
</evidence>
<dbReference type="KEGG" id="lmok:CQ02_02475"/>
<evidence type="ECO:0000313" key="67">
    <source>
        <dbReference type="Proteomes" id="UP000455569"/>
    </source>
</evidence>
<dbReference type="EMBL" id="AAHZFY010000003">
    <property type="protein sequence ID" value="ECB9512567.1"/>
    <property type="molecule type" value="Genomic_DNA"/>
</dbReference>
<evidence type="ECO:0000313" key="62">
    <source>
        <dbReference type="Proteomes" id="UP000389283"/>
    </source>
</evidence>
<dbReference type="EMBL" id="AABEKY010000006">
    <property type="protein sequence ID" value="EAG9388067.1"/>
    <property type="molecule type" value="Genomic_DNA"/>
</dbReference>
<accession>A0A0B8R4N6</accession>
<dbReference type="Proteomes" id="UP000467536">
    <property type="component" value="Unassembled WGS sequence"/>
</dbReference>
<dbReference type="EMBL" id="AAAIKW010000007">
    <property type="protein sequence ID" value="EAC4552927.1"/>
    <property type="molecule type" value="Genomic_DNA"/>
</dbReference>
<dbReference type="Proteomes" id="UP000393182">
    <property type="component" value="Unassembled WGS sequence"/>
</dbReference>
<dbReference type="Proteomes" id="UP000460224">
    <property type="component" value="Unassembled WGS sequence"/>
</dbReference>
<dbReference type="EMBL" id="AACKDQ010000026">
    <property type="protein sequence ID" value="EAK9317681.1"/>
    <property type="molecule type" value="Genomic_DNA"/>
</dbReference>
<evidence type="ECO:0000313" key="81">
    <source>
        <dbReference type="Proteomes" id="UP000540117"/>
    </source>
</evidence>
<evidence type="ECO:0000313" key="43">
    <source>
        <dbReference type="EMBL" id="HAC1755706.1"/>
    </source>
</evidence>
<dbReference type="Proteomes" id="UP000843775">
    <property type="component" value="Unassembled WGS sequence"/>
</dbReference>
<evidence type="ECO:0000313" key="6">
    <source>
        <dbReference type="EMBL" id="EAD3793216.1"/>
    </source>
</evidence>
<reference evidence="79 80" key="6">
    <citation type="submission" date="2019-04" db="EMBL/GenBank/DDBJ databases">
        <authorList>
            <person name="Ashton P.M."/>
            <person name="Dallman T."/>
            <person name="Nair S."/>
            <person name="De Pinna E."/>
            <person name="Peters T."/>
            <person name="Grant K."/>
        </authorList>
    </citation>
    <scope>NUCLEOTIDE SEQUENCE [LARGE SCALE GENOMIC DNA]</scope>
    <source>
        <strain evidence="24 80">282333</strain>
        <strain evidence="25 79">282352</strain>
        <strain evidence="23 82">289003</strain>
        <strain evidence="36 70">788324</strain>
        <strain evidence="11">RL15000286</strain>
    </source>
</reference>
<evidence type="ECO:0000313" key="45">
    <source>
        <dbReference type="EMBL" id="KAA9453086.1"/>
    </source>
</evidence>
<evidence type="ECO:0000313" key="29">
    <source>
        <dbReference type="EMBL" id="ECB9472091.1"/>
    </source>
</evidence>
<evidence type="ECO:0000313" key="69">
    <source>
        <dbReference type="Proteomes" id="UP000467347"/>
    </source>
</evidence>
<dbReference type="EMBL" id="AABAWE010000005">
    <property type="protein sequence ID" value="EAG2087777.1"/>
    <property type="molecule type" value="Genomic_DNA"/>
</dbReference>
<dbReference type="Proteomes" id="UP000852906">
    <property type="component" value="Unassembled WGS sequence"/>
</dbReference>
<dbReference type="EMBL" id="AANDSR010000008">
    <property type="protein sequence ID" value="EDN9837434.1"/>
    <property type="molecule type" value="Genomic_DNA"/>
</dbReference>
<dbReference type="Proteomes" id="UP000365297">
    <property type="component" value="Unassembled WGS sequence"/>
</dbReference>
<evidence type="ECO:0000313" key="18">
    <source>
        <dbReference type="EMBL" id="EAG4331369.1"/>
    </source>
</evidence>
<dbReference type="EMBL" id="DAAJFY010000004">
    <property type="protein sequence ID" value="HAC0275179.1"/>
    <property type="molecule type" value="Genomic_DNA"/>
</dbReference>
<dbReference type="Proteomes" id="UP000844415">
    <property type="component" value="Unassembled WGS sequence"/>
</dbReference>
<evidence type="ECO:0000313" key="50">
    <source>
        <dbReference type="Proteomes" id="UP000336166"/>
    </source>
</evidence>
<dbReference type="EMBL" id="AABBZO010000023">
    <property type="protein sequence ID" value="EAG4463508.1"/>
    <property type="molecule type" value="Genomic_DNA"/>
</dbReference>
<dbReference type="EMBL" id="AABAYG010000005">
    <property type="protein sequence ID" value="EAG2246120.1"/>
    <property type="molecule type" value="Genomic_DNA"/>
</dbReference>
<dbReference type="EMBL" id="AAAKQF010000004">
    <property type="protein sequence ID" value="EAC9040177.1"/>
    <property type="molecule type" value="Genomic_DNA"/>
</dbReference>
<evidence type="ECO:0000313" key="19">
    <source>
        <dbReference type="EMBL" id="EAG4463508.1"/>
    </source>
</evidence>
<evidence type="ECO:0000313" key="12">
    <source>
        <dbReference type="EMBL" id="EAG0867406.1"/>
    </source>
</evidence>
<evidence type="ECO:0000313" key="2">
    <source>
        <dbReference type="EMBL" id="EAC5551156.1"/>
    </source>
</evidence>
<evidence type="ECO:0000313" key="46">
    <source>
        <dbReference type="EMBL" id="OET48359.1"/>
    </source>
</evidence>
<dbReference type="EMBL" id="AABFVG010000009">
    <property type="protein sequence ID" value="EAH2282890.1"/>
    <property type="molecule type" value="Genomic_DNA"/>
</dbReference>
<evidence type="ECO:0000313" key="74">
    <source>
        <dbReference type="Proteomes" id="UP000489121"/>
    </source>
</evidence>
<evidence type="ECO:0000313" key="85">
    <source>
        <dbReference type="Proteomes" id="UP000566721"/>
    </source>
</evidence>
<evidence type="ECO:0000313" key="86">
    <source>
        <dbReference type="Proteomes" id="UP000840197"/>
    </source>
</evidence>
<evidence type="ECO:0000313" key="38">
    <source>
        <dbReference type="EMBL" id="HAA8053450.1"/>
    </source>
</evidence>
<dbReference type="Proteomes" id="UP000336166">
    <property type="component" value="Unassembled WGS sequence"/>
</dbReference>
<evidence type="ECO:0000313" key="26">
    <source>
        <dbReference type="EMBL" id="EAH4241207.1"/>
    </source>
</evidence>
<dbReference type="EMBL" id="AAASLB010000009">
    <property type="protein sequence ID" value="EAE4942990.1"/>
    <property type="molecule type" value="Genomic_DNA"/>
</dbReference>
<reference evidence="51 54" key="5">
    <citation type="submission" date="2018-06" db="EMBL/GenBank/DDBJ databases">
        <authorList>
            <consortium name="GenomeTrakr: Next Generation Sequencing Network for Food Pathogen Tracability"/>
        </authorList>
    </citation>
    <scope>NUCLEOTIDE SEQUENCE [LARGE SCALE GENOMIC DNA]</scope>
    <source>
        <strain evidence="17 84">10B02965A-1</strain>
        <strain evidence="19 78">CFSAN063727</strain>
        <strain evidence="34 67">CFSAN102901</strain>
        <strain evidence="9 61">FDA00006494</strain>
        <strain evidence="2 59">FDA00007096</strain>
        <strain evidence="5 64">FDA00008584</strain>
        <strain evidence="15">FDA00011243</strain>
        <strain evidence="3 49">FDA00013332</strain>
        <strain evidence="8 53">FDA00013853</strain>
        <strain evidence="29 66">FDA00014336</strain>
        <strain evidence="31 62">FDA00014370</strain>
        <strain evidence="30 63">FDA00014392</strain>
        <strain evidence="37">FDA00015054</strain>
        <strain evidence="18 81">FDA1005580-S054-001</strain>
        <strain evidence="72">FDA1090798-S029-001</strain>
        <strain evidence="73">FDA956581-098-004</strain>
        <strain evidence="16 76">FDA960927-006-004</strain>
        <strain evidence="20 85">FLAG-38921</strain>
        <strain evidence="14 51">FLAG-54356</strain>
        <strain evidence="7 60">FSIS31901579</strain>
        <strain evidence="26 77">LS1344</strain>
        <strain evidence="35 69">OSF101448</strain>
        <strain evidence="6 54">VA-WGS-00405</strain>
    </source>
</reference>
<dbReference type="Proteomes" id="UP000478704">
    <property type="component" value="Unassembled WGS sequence"/>
</dbReference>
<dbReference type="Proteomes" id="UP000525850">
    <property type="component" value="Unassembled WGS sequence"/>
</dbReference>
<dbReference type="EMBL" id="MJTJ01000020">
    <property type="protein sequence ID" value="OET48359.1"/>
    <property type="molecule type" value="Genomic_DNA"/>
</dbReference>
<reference evidence="45 68" key="4">
    <citation type="submission" date="2018-04" db="EMBL/GenBank/DDBJ databases">
        <title>Genome Analysis of a Prevalent Clone of Listeria monocytogenes Sequence Type 87 in China.</title>
        <authorList>
            <person name="Wang Y."/>
        </authorList>
    </citation>
    <scope>NUCLEOTIDE SEQUENCE [LARGE SCALE GENOMIC DNA]</scope>
    <source>
        <strain evidence="45 68">ICDC_LM1523</strain>
    </source>
</reference>
<evidence type="ECO:0000313" key="60">
    <source>
        <dbReference type="Proteomes" id="UP000376505"/>
    </source>
</evidence>
<dbReference type="EMBL" id="DAAIJL010000001">
    <property type="protein sequence ID" value="HAB8555913.1"/>
    <property type="molecule type" value="Genomic_DNA"/>
</dbReference>
<reference evidence="65 75" key="7">
    <citation type="submission" date="2019-04" db="EMBL/GenBank/DDBJ databases">
        <authorList>
            <consortium name="GenomeTrakr network: Whole genome sequencing for foodborne pathogen traceback"/>
        </authorList>
    </citation>
    <scope>NUCLEOTIDE SEQUENCE [LARGE SCALE GENOMIC DNA]</scope>
    <source>
        <strain evidence="21 83">CFSAN004300</strain>
        <strain evidence="22 75">CFSAN072474</strain>
        <strain evidence="32 58">FLAG-55987</strain>
        <strain evidence="28 65">PHLUSALM00088</strain>
    </source>
</reference>
<evidence type="ECO:0000313" key="76">
    <source>
        <dbReference type="Proteomes" id="UP000525850"/>
    </source>
</evidence>
<gene>
    <name evidence="12" type="ORF">A8L61_08915</name>
    <name evidence="21" type="ORF">AB917_09605</name>
    <name evidence="1" type="ORF">ABZ57_10550</name>
    <name evidence="46" type="ORF">AJL21_14510</name>
    <name evidence="9" type="ORF">ART25_11395</name>
    <name evidence="2" type="ORF">ARY78_12020</name>
    <name evidence="16" type="ORF">B1N52_09810</name>
    <name evidence="15" type="ORF">B1S26_11965</name>
    <name evidence="17" type="ORF">B5K54_07355</name>
    <name evidence="13" type="ORF">BB997_11095</name>
    <name evidence="14" type="ORF">BCZ21_10935</name>
    <name evidence="19" type="ORF">CA369_14645</name>
    <name evidence="18" type="ORF">CAV64_08985</name>
    <name evidence="22" type="ORF">CW845_11285</name>
    <name evidence="24" type="ORF">D4920_12465</name>
    <name evidence="23" type="ORF">D4B11_06795</name>
    <name evidence="25" type="ORF">D5N24_11825</name>
    <name evidence="27" type="ORF">D7104_03315</name>
    <name evidence="45" type="ORF">DCK61_01140</name>
    <name evidence="20" type="ORF">DCT16_10685</name>
    <name evidence="3" type="ORF">DU018_08035</name>
    <name evidence="47" type="ORF">DYZ80_02178</name>
    <name evidence="11" type="ORF">E1W56_13160</name>
    <name evidence="26" type="ORF">E5F58_04225</name>
    <name evidence="8" type="ORF">EX365_09995</name>
    <name evidence="7" type="ORF">EXZ73_09130</name>
    <name evidence="32" type="ORF">F6436_06635</name>
    <name evidence="33" type="ORF">F6515_11480</name>
    <name evidence="28" type="ORF">FA835_11250</name>
    <name evidence="30" type="ORF">FLQ97_02345</name>
    <name evidence="29" type="ORF">FLR03_00175</name>
    <name evidence="31" type="ORF">FNX40_04390</name>
    <name evidence="36" type="ORF">FV747_14360</name>
    <name evidence="37" type="ORF">G3O21_001278</name>
    <name evidence="38" type="ORF">GHH22_09810</name>
    <name evidence="43" type="ORF">GI949_12085</name>
    <name evidence="35" type="ORF">GJW51_12260</name>
    <name evidence="34" type="ORF">GQG13_10725</name>
    <name evidence="39" type="ORF">GYR60_07870</name>
    <name evidence="40" type="ORF">GYS09_01250</name>
    <name evidence="41" type="ORF">GYX23_03725</name>
    <name evidence="42" type="ORF">GYY14_07350</name>
    <name evidence="44" type="ORF">HQN34_000106</name>
    <name evidence="4" type="ORF">KV70_08150</name>
    <name evidence="5" type="ORF">QD52_10620</name>
    <name evidence="6" type="ORF">UI29_10685</name>
    <name evidence="10" type="ORF">Y261_11115</name>
</gene>
<evidence type="ECO:0000313" key="88">
    <source>
        <dbReference type="Proteomes" id="UP000843775"/>
    </source>
</evidence>
<sequence>MTNRTLTTKLLGTLSYTQENGTMMDAVIPLDGKEVKVDYSIFEKLTSEDYFKDIVTLTDQIPELHLEAKKTILEQFDGNDTLTIYFDFHTDELPEAVLEVTECDALENITKEILIDKLVLSGVWFSENANNELDLTFDFKLLPEVSDELLVVRFNTKGEITELTHES</sequence>
<evidence type="ECO:0000313" key="40">
    <source>
        <dbReference type="EMBL" id="HAB8555913.1"/>
    </source>
</evidence>
<evidence type="ECO:0000313" key="79">
    <source>
        <dbReference type="Proteomes" id="UP000530452"/>
    </source>
</evidence>
<dbReference type="EMBL" id="AABAGT010000012">
    <property type="protein sequence ID" value="EAG0867406.1"/>
    <property type="molecule type" value="Genomic_DNA"/>
</dbReference>
<dbReference type="EMBL" id="AAANYN010000012">
    <property type="protein sequence ID" value="EAD5774449.1"/>
    <property type="molecule type" value="Genomic_DNA"/>
</dbReference>
<evidence type="ECO:0000313" key="78">
    <source>
        <dbReference type="Proteomes" id="UP000528151"/>
    </source>
</evidence>
<proteinExistence type="predicted"/>
<evidence type="ECO:0000313" key="61">
    <source>
        <dbReference type="Proteomes" id="UP000379076"/>
    </source>
</evidence>
<reference evidence="43" key="9">
    <citation type="submission" date="2019-11" db="EMBL/GenBank/DDBJ databases">
        <authorList>
            <consortium name="NCBI Pathogen Detection Project"/>
        </authorList>
    </citation>
    <scope>NUCLEOTIDE SEQUENCE</scope>
    <source>
        <strain evidence="38">09CEB371LM</strain>
        <strain evidence="44">2017-325981-023-01</strain>
        <strain evidence="40">CFIAFB20100120</strain>
        <strain evidence="39">CFIAFB20130012</strain>
        <strain evidence="42">CFIAFB20170037</strain>
        <strain evidence="41">CFIAFB20170045</strain>
        <strain evidence="43">DMG1500109</strain>
    </source>
</reference>
<dbReference type="EMBL" id="AABEMN010000008">
    <property type="protein sequence ID" value="EAG9519474.1"/>
    <property type="molecule type" value="Genomic_DNA"/>
</dbReference>
<dbReference type="EMBL" id="AANCRK010000005">
    <property type="protein sequence ID" value="EDN7715585.1"/>
    <property type="molecule type" value="Genomic_DNA"/>
</dbReference>
<evidence type="ECO:0000313" key="56">
    <source>
        <dbReference type="Proteomes" id="UP000354255"/>
    </source>
</evidence>
<dbReference type="Proteomes" id="UP000840197">
    <property type="component" value="Unassembled WGS sequence"/>
</dbReference>
<evidence type="ECO:0000313" key="80">
    <source>
        <dbReference type="Proteomes" id="UP000533021"/>
    </source>
</evidence>
<dbReference type="EMBL" id="AAIAJJ010000002">
    <property type="protein sequence ID" value="ECC1556044.1"/>
    <property type="molecule type" value="Genomic_DNA"/>
</dbReference>
<evidence type="ECO:0000313" key="71">
    <source>
        <dbReference type="Proteomes" id="UP000478682"/>
    </source>
</evidence>
<evidence type="ECO:0000313" key="65">
    <source>
        <dbReference type="Proteomes" id="UP000410967"/>
    </source>
</evidence>
<dbReference type="EMBL" id="AABCVX010000005">
    <property type="protein sequence ID" value="EAG6169836.1"/>
    <property type="molecule type" value="Genomic_DNA"/>
</dbReference>
<evidence type="ECO:0000313" key="20">
    <source>
        <dbReference type="EMBL" id="EAG6169836.1"/>
    </source>
</evidence>
<evidence type="ECO:0000313" key="57">
    <source>
        <dbReference type="Proteomes" id="UP000358545"/>
    </source>
</evidence>
<dbReference type="Proteomes" id="UP000481141">
    <property type="component" value="Unassembled WGS sequence"/>
</dbReference>
<dbReference type="Proteomes" id="UP000841146">
    <property type="component" value="Unassembled WGS sequence"/>
</dbReference>
<dbReference type="GO" id="GO:0000428">
    <property type="term" value="C:DNA-directed RNA polymerase complex"/>
    <property type="evidence" value="ECO:0007669"/>
    <property type="project" value="UniProtKB-KW"/>
</dbReference>
<evidence type="ECO:0000313" key="66">
    <source>
        <dbReference type="Proteomes" id="UP000423131"/>
    </source>
</evidence>
<evidence type="ECO:0000313" key="68">
    <source>
        <dbReference type="Proteomes" id="UP000460224"/>
    </source>
</evidence>
<dbReference type="Proteomes" id="UP000530452">
    <property type="component" value="Unassembled WGS sequence"/>
</dbReference>
<dbReference type="Proteomes" id="UP000350032">
    <property type="component" value="Unassembled WGS sequence"/>
</dbReference>
<comment type="caution">
    <text evidence="22">The sequence shown here is derived from an EMBL/GenBank/DDBJ whole genome shotgun (WGS) entry which is preliminary data.</text>
</comment>
<evidence type="ECO:0000313" key="3">
    <source>
        <dbReference type="EMBL" id="EAC6548310.1"/>
    </source>
</evidence>
<dbReference type="Proteomes" id="UP000533021">
    <property type="component" value="Unassembled WGS sequence"/>
</dbReference>
<evidence type="ECO:0000313" key="48">
    <source>
        <dbReference type="Proteomes" id="UP000272537"/>
    </source>
</evidence>
<evidence type="ECO:0000313" key="52">
    <source>
        <dbReference type="Proteomes" id="UP000339309"/>
    </source>
</evidence>
<evidence type="ECO:0000313" key="17">
    <source>
        <dbReference type="EMBL" id="EAG2997102.1"/>
    </source>
</evidence>
<evidence type="ECO:0000313" key="36">
    <source>
        <dbReference type="EMBL" id="EDO0987182.1"/>
    </source>
</evidence>
<evidence type="ECO:0000313" key="16">
    <source>
        <dbReference type="EMBL" id="EAG2515455.1"/>
    </source>
</evidence>
<reference evidence="33 74" key="8">
    <citation type="submission" date="2019-09" db="EMBL/GenBank/DDBJ databases">
        <authorList>
            <consortium name="PulseNet: The National Subtyping Network for Foodborne Disease Surveillance"/>
            <person name="Tarr C.L."/>
            <person name="Trees E."/>
            <person name="Katz L.S."/>
            <person name="Carleton-Romer H.A."/>
            <person name="Stroika S."/>
            <person name="Kucerova Z."/>
            <person name="Roache K.F."/>
            <person name="Sabol A.L."/>
            <person name="Besser J."/>
            <person name="Gerner-Smidt P."/>
        </authorList>
    </citation>
    <scope>NUCLEOTIDE SEQUENCE [LARGE SCALE GENOMIC DNA]</scope>
    <source>
        <strain evidence="1 52">2015L-6227</strain>
        <strain evidence="10 50">PNUSAL000134</strain>
        <strain evidence="4 56">PNUSAL000910</strain>
        <strain evidence="12 57">PNUSAL002180</strain>
        <strain evidence="13 71">PNUSAL002298</strain>
        <strain evidence="27 55">PNUSAL004402</strain>
        <strain evidence="33 74">PNUSAL005692</strain>
    </source>
</reference>
<dbReference type="EMBL" id="AALEDS010000004">
    <property type="protein sequence ID" value="ECY6544002.1"/>
    <property type="molecule type" value="Genomic_DNA"/>
</dbReference>
<evidence type="ECO:0000313" key="11">
    <source>
        <dbReference type="EMBL" id="EAE4942990.1"/>
    </source>
</evidence>
<dbReference type="EMBL" id="AAHZFN010000001">
    <property type="protein sequence ID" value="ECB9472091.1"/>
    <property type="molecule type" value="Genomic_DNA"/>
</dbReference>
<dbReference type="EMBL" id="AALGDA010000042">
    <property type="protein sequence ID" value="ECY9783604.1"/>
    <property type="molecule type" value="Genomic_DNA"/>
</dbReference>
<dbReference type="OMA" id="FEFHLEE"/>
<evidence type="ECO:0000313" key="77">
    <source>
        <dbReference type="Proteomes" id="UP000527632"/>
    </source>
</evidence>
<evidence type="ECO:0000313" key="84">
    <source>
        <dbReference type="Proteomes" id="UP000549379"/>
    </source>
</evidence>
<dbReference type="EMBL" id="AAAJKI010000016">
    <property type="protein sequence ID" value="EAC6548310.1"/>
    <property type="molecule type" value="Genomic_DNA"/>
</dbReference>
<evidence type="ECO:0000313" key="23">
    <source>
        <dbReference type="EMBL" id="EAG9519474.1"/>
    </source>
</evidence>
<evidence type="ECO:0000313" key="49">
    <source>
        <dbReference type="Proteomes" id="UP000331186"/>
    </source>
</evidence>
<evidence type="ECO:0000313" key="8">
    <source>
        <dbReference type="EMBL" id="EAD5786887.1"/>
    </source>
</evidence>
<dbReference type="Proteomes" id="UP000358545">
    <property type="component" value="Unassembled WGS sequence"/>
</dbReference>
<dbReference type="Proteomes" id="UP000478682">
    <property type="component" value="Unassembled WGS sequence"/>
</dbReference>
<evidence type="ECO:0000313" key="51">
    <source>
        <dbReference type="Proteomes" id="UP000337746"/>
    </source>
</evidence>
<evidence type="ECO:0000313" key="28">
    <source>
        <dbReference type="EMBL" id="EAK9317681.1"/>
    </source>
</evidence>
<evidence type="ECO:0000313" key="5">
    <source>
        <dbReference type="EMBL" id="EAD1185526.1"/>
    </source>
</evidence>
<evidence type="ECO:0000313" key="64">
    <source>
        <dbReference type="Proteomes" id="UP000403352"/>
    </source>
</evidence>
<dbReference type="Proteomes" id="UP000549379">
    <property type="component" value="Unassembled WGS sequence"/>
</dbReference>
<dbReference type="EMBL" id="DABJAN010000001">
    <property type="protein sequence ID" value="HAJ9591943.1"/>
    <property type="molecule type" value="Genomic_DNA"/>
</dbReference>
<dbReference type="EMBL" id="AACJYH010000002">
    <property type="protein sequence ID" value="EAK8896726.1"/>
    <property type="molecule type" value="Genomic_DNA"/>
</dbReference>
<evidence type="ECO:0000313" key="87">
    <source>
        <dbReference type="Proteomes" id="UP000841146"/>
    </source>
</evidence>
<dbReference type="EMBL" id="AANEHK010000020">
    <property type="protein sequence ID" value="EDO0987182.1"/>
    <property type="molecule type" value="Genomic_DNA"/>
</dbReference>
<dbReference type="EMBL" id="AABDGJ010000006">
    <property type="protein sequence ID" value="EAG6990846.1"/>
    <property type="molecule type" value="Genomic_DNA"/>
</dbReference>
<dbReference type="Proteomes" id="UP000548278">
    <property type="component" value="Unassembled WGS sequence"/>
</dbReference>
<evidence type="ECO:0000313" key="1">
    <source>
        <dbReference type="EMBL" id="EAC4552927.1"/>
    </source>
</evidence>
<dbReference type="Proteomes" id="UP000546397">
    <property type="component" value="Unassembled WGS sequence"/>
</dbReference>
<evidence type="ECO:0000313" key="90">
    <source>
        <dbReference type="Proteomes" id="UP000852906"/>
    </source>
</evidence>
<evidence type="ECO:0000313" key="63">
    <source>
        <dbReference type="Proteomes" id="UP000398321"/>
    </source>
</evidence>
<evidence type="ECO:0000313" key="32">
    <source>
        <dbReference type="EMBL" id="ECY6544002.1"/>
    </source>
</evidence>
<evidence type="ECO:0000313" key="83">
    <source>
        <dbReference type="Proteomes" id="UP000548278"/>
    </source>
</evidence>
<dbReference type="Proteomes" id="UP000423131">
    <property type="component" value="Unassembled WGS sequence"/>
</dbReference>
<evidence type="ECO:0000313" key="89">
    <source>
        <dbReference type="Proteomes" id="UP000844415"/>
    </source>
</evidence>
<keyword evidence="38" id="KW-0804">Transcription</keyword>
<dbReference type="EMBL" id="AAALRN010000005">
    <property type="protein sequence ID" value="EAD1185526.1"/>
    <property type="molecule type" value="Genomic_DNA"/>
</dbReference>
<evidence type="ECO:0000313" key="54">
    <source>
        <dbReference type="Proteomes" id="UP000345329"/>
    </source>
</evidence>
<dbReference type="Proteomes" id="UP000566721">
    <property type="component" value="Unassembled WGS sequence"/>
</dbReference>
<dbReference type="EMBL" id="AABBAW010000005">
    <property type="protein sequence ID" value="EAG2515455.1"/>
    <property type="molecule type" value="Genomic_DNA"/>
</dbReference>
<evidence type="ECO:0000313" key="9">
    <source>
        <dbReference type="EMBL" id="EAE1339513.1"/>
    </source>
</evidence>
<evidence type="ECO:0000313" key="42">
    <source>
        <dbReference type="EMBL" id="HAC0275179.1"/>
    </source>
</evidence>
<dbReference type="EMBL" id="AAAREG010000008">
    <property type="protein sequence ID" value="EAE2354897.1"/>
    <property type="molecule type" value="Genomic_DNA"/>
</dbReference>
<evidence type="ECO:0000313" key="82">
    <source>
        <dbReference type="Proteomes" id="UP000546397"/>
    </source>
</evidence>
<dbReference type="Proteomes" id="UP000337746">
    <property type="component" value="Unassembled WGS sequence"/>
</dbReference>
<dbReference type="Proteomes" id="UP000540117">
    <property type="component" value="Unassembled WGS sequence"/>
</dbReference>
<dbReference type="Proteomes" id="UP000455569">
    <property type="component" value="Unassembled WGS sequence"/>
</dbReference>
<dbReference type="EMBL" id="QXLS01000005">
    <property type="protein sequence ID" value="RKA06966.1"/>
    <property type="molecule type" value="Genomic_DNA"/>
</dbReference>
<dbReference type="EMBL" id="AAAQQZ010000005">
    <property type="protein sequence ID" value="EAE1339513.1"/>
    <property type="molecule type" value="Genomic_DNA"/>
</dbReference>
<protein>
    <submittedName>
        <fullName evidence="38">DNA-directed RNA polymerase</fullName>
    </submittedName>
    <submittedName>
        <fullName evidence="22">DUF2004 domain-containing protein</fullName>
    </submittedName>
</protein>
<evidence type="ECO:0000313" key="25">
    <source>
        <dbReference type="EMBL" id="EAH3295089.1"/>
    </source>
</evidence>
<evidence type="ECO:0000313" key="55">
    <source>
        <dbReference type="Proteomes" id="UP000350032"/>
    </source>
</evidence>
<dbReference type="RefSeq" id="WP_003728099.1">
    <property type="nucleotide sequence ID" value="NC_021824.1"/>
</dbReference>
<evidence type="ECO:0000313" key="44">
    <source>
        <dbReference type="EMBL" id="HAJ9591943.1"/>
    </source>
</evidence>
<dbReference type="EMBL" id="DAAIHR010000007">
    <property type="protein sequence ID" value="HAB8398435.1"/>
    <property type="molecule type" value="Genomic_DNA"/>
</dbReference>
<dbReference type="EMBL" id="AABBYJ010000005">
    <property type="protein sequence ID" value="EAG4331369.1"/>
    <property type="molecule type" value="Genomic_DNA"/>
</dbReference>
<dbReference type="EMBL" id="DAAJZA010000009">
    <property type="protein sequence ID" value="HAC1755706.1"/>
    <property type="molecule type" value="Genomic_DNA"/>
</dbReference>
<dbReference type="Proteomes" id="UP000489121">
    <property type="component" value="Unassembled WGS sequence"/>
</dbReference>
<evidence type="ECO:0000313" key="47">
    <source>
        <dbReference type="EMBL" id="RKA06966.1"/>
    </source>
</evidence>
<evidence type="ECO:0000313" key="13">
    <source>
        <dbReference type="EMBL" id="EAG1894155.1"/>
    </source>
</evidence>
<evidence type="ECO:0000313" key="27">
    <source>
        <dbReference type="EMBL" id="EAK8896726.1"/>
    </source>
</evidence>